<reference evidence="5 6" key="1">
    <citation type="submission" date="2019-06" db="EMBL/GenBank/DDBJ databases">
        <title>Complete genome sequence of Antarcticibacterium flavum KCTC 52984T from an Antarctic marine sediment.</title>
        <authorList>
            <person name="Lee Y.M."/>
            <person name="Shin S.C."/>
        </authorList>
    </citation>
    <scope>NUCLEOTIDE SEQUENCE [LARGE SCALE GENOMIC DNA]</scope>
    <source>
        <strain evidence="5 6">KCTC 52984</strain>
    </source>
</reference>
<dbReference type="Pfam" id="PF12833">
    <property type="entry name" value="HTH_18"/>
    <property type="match status" value="1"/>
</dbReference>
<dbReference type="AlphaFoldDB" id="A0A5B7X8E4"/>
<dbReference type="Proteomes" id="UP000309016">
    <property type="component" value="Chromosome"/>
</dbReference>
<dbReference type="InterPro" id="IPR018060">
    <property type="entry name" value="HTH_AraC"/>
</dbReference>
<feature type="domain" description="HTH araC/xylS-type" evidence="4">
    <location>
        <begin position="175"/>
        <end position="273"/>
    </location>
</feature>
<dbReference type="KEGG" id="afla:FHG64_17530"/>
<evidence type="ECO:0000313" key="5">
    <source>
        <dbReference type="EMBL" id="QCY71052.1"/>
    </source>
</evidence>
<dbReference type="Gene3D" id="1.10.10.60">
    <property type="entry name" value="Homeodomain-like"/>
    <property type="match status" value="1"/>
</dbReference>
<dbReference type="PROSITE" id="PS01124">
    <property type="entry name" value="HTH_ARAC_FAMILY_2"/>
    <property type="match status" value="1"/>
</dbReference>
<evidence type="ECO:0000256" key="1">
    <source>
        <dbReference type="ARBA" id="ARBA00023015"/>
    </source>
</evidence>
<dbReference type="PANTHER" id="PTHR43280:SF32">
    <property type="entry name" value="TRANSCRIPTIONAL REGULATORY PROTEIN"/>
    <property type="match status" value="1"/>
</dbReference>
<dbReference type="SMART" id="SM00342">
    <property type="entry name" value="HTH_ARAC"/>
    <property type="match status" value="1"/>
</dbReference>
<dbReference type="InterPro" id="IPR020449">
    <property type="entry name" value="Tscrpt_reg_AraC-type_HTH"/>
</dbReference>
<dbReference type="InterPro" id="IPR009057">
    <property type="entry name" value="Homeodomain-like_sf"/>
</dbReference>
<protein>
    <submittedName>
        <fullName evidence="5">AraC family transcriptional regulator</fullName>
    </submittedName>
</protein>
<organism evidence="5 6">
    <name type="scientific">Antarcticibacterium flavum</name>
    <dbReference type="NCBI Taxonomy" id="2058175"/>
    <lineage>
        <taxon>Bacteria</taxon>
        <taxon>Pseudomonadati</taxon>
        <taxon>Bacteroidota</taxon>
        <taxon>Flavobacteriia</taxon>
        <taxon>Flavobacteriales</taxon>
        <taxon>Flavobacteriaceae</taxon>
        <taxon>Antarcticibacterium</taxon>
    </lineage>
</organism>
<name>A0A5B7X8E4_9FLAO</name>
<dbReference type="PRINTS" id="PR00032">
    <property type="entry name" value="HTHARAC"/>
</dbReference>
<dbReference type="GO" id="GO:0003700">
    <property type="term" value="F:DNA-binding transcription factor activity"/>
    <property type="evidence" value="ECO:0007669"/>
    <property type="project" value="InterPro"/>
</dbReference>
<dbReference type="OrthoDB" id="1007667at2"/>
<evidence type="ECO:0000313" key="6">
    <source>
        <dbReference type="Proteomes" id="UP000309016"/>
    </source>
</evidence>
<keyword evidence="6" id="KW-1185">Reference proteome</keyword>
<proteinExistence type="predicted"/>
<evidence type="ECO:0000256" key="3">
    <source>
        <dbReference type="ARBA" id="ARBA00023163"/>
    </source>
</evidence>
<keyword evidence="2" id="KW-0238">DNA-binding</keyword>
<dbReference type="SUPFAM" id="SSF46689">
    <property type="entry name" value="Homeodomain-like"/>
    <property type="match status" value="1"/>
</dbReference>
<keyword evidence="1" id="KW-0805">Transcription regulation</keyword>
<dbReference type="EMBL" id="CP040812">
    <property type="protein sequence ID" value="QCY71052.1"/>
    <property type="molecule type" value="Genomic_DNA"/>
</dbReference>
<evidence type="ECO:0000256" key="2">
    <source>
        <dbReference type="ARBA" id="ARBA00023125"/>
    </source>
</evidence>
<gene>
    <name evidence="5" type="ORF">FHG64_17530</name>
</gene>
<dbReference type="RefSeq" id="WP_139067605.1">
    <property type="nucleotide sequence ID" value="NZ_CP040812.1"/>
</dbReference>
<evidence type="ECO:0000259" key="4">
    <source>
        <dbReference type="PROSITE" id="PS01124"/>
    </source>
</evidence>
<dbReference type="GO" id="GO:0043565">
    <property type="term" value="F:sequence-specific DNA binding"/>
    <property type="evidence" value="ECO:0007669"/>
    <property type="project" value="InterPro"/>
</dbReference>
<accession>A0A5B7X8E4</accession>
<dbReference type="PANTHER" id="PTHR43280">
    <property type="entry name" value="ARAC-FAMILY TRANSCRIPTIONAL REGULATOR"/>
    <property type="match status" value="1"/>
</dbReference>
<keyword evidence="3" id="KW-0804">Transcription</keyword>
<sequence length="276" mass="33244">MTAKKIPEVILLNINIEENFPDRFVEFYHTHLYCHKGSINFLFDDRQMQCKKDEFLFWFSGSKLEEIQFSKSFKATVVLVERDFLNNNIPDQGWSINALLHSRVYPVKSIHDKKDRQKILSNFHWLNDRFLEVGHRFYDAVLSLQMQVFIFEMWNIFAREYERRKHSLQTGTLYERFMQLAQEHCMTKREVQFYSNELNITSKYLNQICKNSSGVTASHWIQRYARERILLLLQNKNLTISEIADEMEFSSRSFFTRYVKKLLGVTPREYRNRLGF</sequence>